<reference evidence="1" key="1">
    <citation type="submission" date="2023-07" db="EMBL/GenBank/DDBJ databases">
        <title>Sequencing the genomes of 1000 actinobacteria strains.</title>
        <authorList>
            <person name="Klenk H.-P."/>
        </authorList>
    </citation>
    <scope>NUCLEOTIDE SEQUENCE</scope>
    <source>
        <strain evidence="1">DSM 45977</strain>
    </source>
</reference>
<protein>
    <submittedName>
        <fullName evidence="1">Uncharacterized protein</fullName>
    </submittedName>
</protein>
<accession>A0AAE3ZCD6</accession>
<gene>
    <name evidence="1" type="ORF">JOF55_002497</name>
</gene>
<comment type="caution">
    <text evidence="1">The sequence shown here is derived from an EMBL/GenBank/DDBJ whole genome shotgun (WGS) entry which is preliminary data.</text>
</comment>
<dbReference type="RefSeq" id="WP_310273748.1">
    <property type="nucleotide sequence ID" value="NZ_JAVDXW010000001.1"/>
</dbReference>
<dbReference type="AlphaFoldDB" id="A0AAE3ZCD6"/>
<evidence type="ECO:0000313" key="2">
    <source>
        <dbReference type="Proteomes" id="UP001180845"/>
    </source>
</evidence>
<keyword evidence="2" id="KW-1185">Reference proteome</keyword>
<sequence length="159" mass="16463">MPSELLALGELFRTCDPAPEHAMAGAYGASELARNGIDSDALALELVSDSAEAPAAEALRSWPGGRETRELTFVLPGRVVELDLVSTVPGMFRATGMVISRAGQAVPTGAVALRHPAGQCVGELDAHGGFRIDDVPAGPLSVLLRTARSGCAVADWLVC</sequence>
<organism evidence="1 2">
    <name type="scientific">Haloactinomyces albus</name>
    <dbReference type="NCBI Taxonomy" id="1352928"/>
    <lineage>
        <taxon>Bacteria</taxon>
        <taxon>Bacillati</taxon>
        <taxon>Actinomycetota</taxon>
        <taxon>Actinomycetes</taxon>
        <taxon>Actinopolysporales</taxon>
        <taxon>Actinopolysporaceae</taxon>
        <taxon>Haloactinomyces</taxon>
    </lineage>
</organism>
<name>A0AAE3ZCD6_9ACTN</name>
<dbReference type="EMBL" id="JAVDXW010000001">
    <property type="protein sequence ID" value="MDR7302316.1"/>
    <property type="molecule type" value="Genomic_DNA"/>
</dbReference>
<proteinExistence type="predicted"/>
<evidence type="ECO:0000313" key="1">
    <source>
        <dbReference type="EMBL" id="MDR7302316.1"/>
    </source>
</evidence>
<dbReference type="Proteomes" id="UP001180845">
    <property type="component" value="Unassembled WGS sequence"/>
</dbReference>